<evidence type="ECO:0000259" key="1">
    <source>
        <dbReference type="PROSITE" id="PS50943"/>
    </source>
</evidence>
<proteinExistence type="predicted"/>
<gene>
    <name evidence="2" type="ORF">FHL03_03685</name>
</gene>
<name>A0ABW9P5N3_9LACO</name>
<protein>
    <submittedName>
        <fullName evidence="2">Helix-turn-helix domain-containing protein</fullName>
    </submittedName>
</protein>
<dbReference type="SMART" id="SM00530">
    <property type="entry name" value="HTH_XRE"/>
    <property type="match status" value="1"/>
</dbReference>
<dbReference type="InterPro" id="IPR010982">
    <property type="entry name" value="Lambda_DNA-bd_dom_sf"/>
</dbReference>
<feature type="domain" description="HTH cro/C1-type" evidence="1">
    <location>
        <begin position="30"/>
        <end position="84"/>
    </location>
</feature>
<comment type="caution">
    <text evidence="2">The sequence shown here is derived from an EMBL/GenBank/DDBJ whole genome shotgun (WGS) entry which is preliminary data.</text>
</comment>
<dbReference type="Gene3D" id="1.10.260.40">
    <property type="entry name" value="lambda repressor-like DNA-binding domains"/>
    <property type="match status" value="1"/>
</dbReference>
<evidence type="ECO:0000313" key="3">
    <source>
        <dbReference type="Proteomes" id="UP000436655"/>
    </source>
</evidence>
<dbReference type="CDD" id="cd00093">
    <property type="entry name" value="HTH_XRE"/>
    <property type="match status" value="1"/>
</dbReference>
<sequence length="185" mass="21375">MNSENYHYQKGDLFMKHSKNSIAVPPGATIREQLRYRKMTQKVFAIRMDLTEKHISRLINGIVELTPDVANRLEDVLGIPTSYWNGLEANYRSELARVNTEIDNEEELEISNKFPYEEASANGWLPVTNDAVVRLTNLKKFFGVVKLKSLEKLNHLDNDQPVDYSELLFKQHESNESFQKENSSV</sequence>
<dbReference type="PROSITE" id="PS50943">
    <property type="entry name" value="HTH_CROC1"/>
    <property type="match status" value="1"/>
</dbReference>
<accession>A0ABW9P5N3</accession>
<dbReference type="Proteomes" id="UP000436655">
    <property type="component" value="Unassembled WGS sequence"/>
</dbReference>
<dbReference type="EMBL" id="VDFN01000002">
    <property type="protein sequence ID" value="MQS44583.1"/>
    <property type="molecule type" value="Genomic_DNA"/>
</dbReference>
<reference evidence="2 3" key="1">
    <citation type="journal article" date="2019" name="Syst. Appl. Microbiol.">
        <title>Polyphasic characterization of two novel Lactobacillus spp. isolated from blown salami packages: Description of Lactobacillus halodurans sp. nov. and Lactobacillus salsicarnum sp. nov.</title>
        <authorList>
            <person name="Schuster J.A."/>
            <person name="Klingl A."/>
            <person name="Vogel R.F."/>
            <person name="Ehrmann M.A."/>
        </authorList>
    </citation>
    <scope>NUCLEOTIDE SEQUENCE [LARGE SCALE GENOMIC DNA]</scope>
    <source>
        <strain evidence="2 3">TMW 1.2098</strain>
    </source>
</reference>
<organism evidence="2 3">
    <name type="scientific">Companilactobacillus mishanensis</name>
    <dbReference type="NCBI Taxonomy" id="2486008"/>
    <lineage>
        <taxon>Bacteria</taxon>
        <taxon>Bacillati</taxon>
        <taxon>Bacillota</taxon>
        <taxon>Bacilli</taxon>
        <taxon>Lactobacillales</taxon>
        <taxon>Lactobacillaceae</taxon>
        <taxon>Companilactobacillus</taxon>
    </lineage>
</organism>
<dbReference type="SUPFAM" id="SSF47413">
    <property type="entry name" value="lambda repressor-like DNA-binding domains"/>
    <property type="match status" value="1"/>
</dbReference>
<dbReference type="InterPro" id="IPR001387">
    <property type="entry name" value="Cro/C1-type_HTH"/>
</dbReference>
<dbReference type="Pfam" id="PF01381">
    <property type="entry name" value="HTH_3"/>
    <property type="match status" value="1"/>
</dbReference>
<evidence type="ECO:0000313" key="2">
    <source>
        <dbReference type="EMBL" id="MQS44583.1"/>
    </source>
</evidence>
<keyword evidence="3" id="KW-1185">Reference proteome</keyword>